<dbReference type="CDD" id="cd02966">
    <property type="entry name" value="TlpA_like_family"/>
    <property type="match status" value="1"/>
</dbReference>
<accession>A0ABN6DXH5</accession>
<sequence>MRIYRGMLILFLLTVFGLATPPRGVQGNDDLLPEFSLLTLEGERITRADLLGHPLLLVFWTTWCPNCERELPNIKKAAAELGPKGLKILAINAGVNDSVERARAYREKHDIAYPLAFDHEFEVSAAVGIWGVPTVLLVDVDGVVRYRQPLLPKDMEQWLARLGKGKGAR</sequence>
<evidence type="ECO:0000313" key="2">
    <source>
        <dbReference type="EMBL" id="BCR04720.1"/>
    </source>
</evidence>
<dbReference type="PANTHER" id="PTHR42852">
    <property type="entry name" value="THIOL:DISULFIDE INTERCHANGE PROTEIN DSBE"/>
    <property type="match status" value="1"/>
</dbReference>
<dbReference type="Gene3D" id="3.40.30.10">
    <property type="entry name" value="Glutaredoxin"/>
    <property type="match status" value="1"/>
</dbReference>
<reference evidence="2 3" key="2">
    <citation type="journal article" date="2021" name="Int. J. Syst. Evol. Microbiol.">
        <title>Isolation and Polyphasic Characterization of Desulfuromonas versatilis sp. Nov., an Electrogenic Bacteria Capable of Versatile Metabolism Isolated from a Graphene Oxide-Reducing Enrichment Culture.</title>
        <authorList>
            <person name="Xie L."/>
            <person name="Yoshida N."/>
            <person name="Ishii S."/>
            <person name="Meng L."/>
        </authorList>
    </citation>
    <scope>NUCLEOTIDE SEQUENCE [LARGE SCALE GENOMIC DNA]</scope>
    <source>
        <strain evidence="2 3">NIT-T3</strain>
    </source>
</reference>
<dbReference type="EMBL" id="AP024355">
    <property type="protein sequence ID" value="BCR04720.1"/>
    <property type="molecule type" value="Genomic_DNA"/>
</dbReference>
<dbReference type="Proteomes" id="UP001319827">
    <property type="component" value="Chromosome"/>
</dbReference>
<dbReference type="InterPro" id="IPR013766">
    <property type="entry name" value="Thioredoxin_domain"/>
</dbReference>
<dbReference type="PROSITE" id="PS51352">
    <property type="entry name" value="THIOREDOXIN_2"/>
    <property type="match status" value="1"/>
</dbReference>
<organism evidence="2 3">
    <name type="scientific">Desulfuromonas versatilis</name>
    <dbReference type="NCBI Taxonomy" id="2802975"/>
    <lineage>
        <taxon>Bacteria</taxon>
        <taxon>Pseudomonadati</taxon>
        <taxon>Thermodesulfobacteriota</taxon>
        <taxon>Desulfuromonadia</taxon>
        <taxon>Desulfuromonadales</taxon>
        <taxon>Desulfuromonadaceae</taxon>
        <taxon>Desulfuromonas</taxon>
    </lineage>
</organism>
<gene>
    <name evidence="2" type="ORF">DESUT3_17890</name>
</gene>
<evidence type="ECO:0000313" key="3">
    <source>
        <dbReference type="Proteomes" id="UP001319827"/>
    </source>
</evidence>
<keyword evidence="3" id="KW-1185">Reference proteome</keyword>
<name>A0ABN6DXH5_9BACT</name>
<reference evidence="2 3" key="1">
    <citation type="journal article" date="2016" name="C (Basel)">
        <title>Selective Growth of and Electricity Production by Marine Exoelectrogenic Bacteria in Self-Aggregated Hydrogel of Microbially Reduced Graphene Oxide.</title>
        <authorList>
            <person name="Yoshida N."/>
            <person name="Goto Y."/>
            <person name="Miyata Y."/>
        </authorList>
    </citation>
    <scope>NUCLEOTIDE SEQUENCE [LARGE SCALE GENOMIC DNA]</scope>
    <source>
        <strain evidence="2 3">NIT-T3</strain>
    </source>
</reference>
<dbReference type="InterPro" id="IPR050553">
    <property type="entry name" value="Thioredoxin_ResA/DsbE_sf"/>
</dbReference>
<dbReference type="RefSeq" id="WP_221252173.1">
    <property type="nucleotide sequence ID" value="NZ_AP024355.1"/>
</dbReference>
<dbReference type="InterPro" id="IPR000866">
    <property type="entry name" value="AhpC/TSA"/>
</dbReference>
<proteinExistence type="predicted"/>
<dbReference type="SUPFAM" id="SSF52833">
    <property type="entry name" value="Thioredoxin-like"/>
    <property type="match status" value="1"/>
</dbReference>
<evidence type="ECO:0000259" key="1">
    <source>
        <dbReference type="PROSITE" id="PS51352"/>
    </source>
</evidence>
<feature type="domain" description="Thioredoxin" evidence="1">
    <location>
        <begin position="26"/>
        <end position="164"/>
    </location>
</feature>
<protein>
    <recommendedName>
        <fullName evidence="1">Thioredoxin domain-containing protein</fullName>
    </recommendedName>
</protein>
<dbReference type="InterPro" id="IPR036249">
    <property type="entry name" value="Thioredoxin-like_sf"/>
</dbReference>
<dbReference type="Pfam" id="PF00578">
    <property type="entry name" value="AhpC-TSA"/>
    <property type="match status" value="1"/>
</dbReference>
<dbReference type="PANTHER" id="PTHR42852:SF13">
    <property type="entry name" value="PROTEIN DIPZ"/>
    <property type="match status" value="1"/>
</dbReference>